<dbReference type="GO" id="GO:0004984">
    <property type="term" value="F:olfactory receptor activity"/>
    <property type="evidence" value="ECO:0007669"/>
    <property type="project" value="InterPro"/>
</dbReference>
<proteinExistence type="predicted"/>
<keyword evidence="12" id="KW-1185">Reference proteome</keyword>
<keyword evidence="8" id="KW-0807">Transducer</keyword>
<keyword evidence="5 10" id="KW-1133">Transmembrane helix</keyword>
<feature type="region of interest" description="Disordered" evidence="9">
    <location>
        <begin position="1"/>
        <end position="20"/>
    </location>
</feature>
<dbReference type="GO" id="GO:0016020">
    <property type="term" value="C:membrane"/>
    <property type="evidence" value="ECO:0007669"/>
    <property type="project" value="UniProtKB-SubCell"/>
</dbReference>
<keyword evidence="3 10" id="KW-0812">Transmembrane</keyword>
<reference evidence="11" key="1">
    <citation type="journal article" date="2020" name="J Insects Food Feed">
        <title>The yellow mealworm (Tenebrio molitor) genome: a resource for the emerging insects as food and feed industry.</title>
        <authorList>
            <person name="Eriksson T."/>
            <person name="Andere A."/>
            <person name="Kelstrup H."/>
            <person name="Emery V."/>
            <person name="Picard C."/>
        </authorList>
    </citation>
    <scope>NUCLEOTIDE SEQUENCE</scope>
    <source>
        <strain evidence="11">Stoneville</strain>
        <tissue evidence="11">Whole head</tissue>
    </source>
</reference>
<evidence type="ECO:0008006" key="13">
    <source>
        <dbReference type="Google" id="ProtNLM"/>
    </source>
</evidence>
<evidence type="ECO:0000256" key="8">
    <source>
        <dbReference type="ARBA" id="ARBA00023224"/>
    </source>
</evidence>
<reference evidence="11" key="2">
    <citation type="submission" date="2021-08" db="EMBL/GenBank/DDBJ databases">
        <authorList>
            <person name="Eriksson T."/>
        </authorList>
    </citation>
    <scope>NUCLEOTIDE SEQUENCE</scope>
    <source>
        <strain evidence="11">Stoneville</strain>
        <tissue evidence="11">Whole head</tissue>
    </source>
</reference>
<keyword evidence="6 10" id="KW-0472">Membrane</keyword>
<dbReference type="InterPro" id="IPR008914">
    <property type="entry name" value="PEBP"/>
</dbReference>
<feature type="transmembrane region" description="Helical" evidence="10">
    <location>
        <begin position="564"/>
        <end position="592"/>
    </location>
</feature>
<accession>A0A8J6GYZ0</accession>
<keyword evidence="2" id="KW-0716">Sensory transduction</keyword>
<dbReference type="GO" id="GO:0007165">
    <property type="term" value="P:signal transduction"/>
    <property type="evidence" value="ECO:0007669"/>
    <property type="project" value="UniProtKB-KW"/>
</dbReference>
<evidence type="ECO:0000256" key="2">
    <source>
        <dbReference type="ARBA" id="ARBA00022606"/>
    </source>
</evidence>
<evidence type="ECO:0000256" key="3">
    <source>
        <dbReference type="ARBA" id="ARBA00022692"/>
    </source>
</evidence>
<evidence type="ECO:0000256" key="4">
    <source>
        <dbReference type="ARBA" id="ARBA00022725"/>
    </source>
</evidence>
<dbReference type="Pfam" id="PF01161">
    <property type="entry name" value="PBP"/>
    <property type="match status" value="2"/>
</dbReference>
<evidence type="ECO:0000256" key="7">
    <source>
        <dbReference type="ARBA" id="ARBA00023170"/>
    </source>
</evidence>
<organism evidence="11 12">
    <name type="scientific">Tenebrio molitor</name>
    <name type="common">Yellow mealworm beetle</name>
    <dbReference type="NCBI Taxonomy" id="7067"/>
    <lineage>
        <taxon>Eukaryota</taxon>
        <taxon>Metazoa</taxon>
        <taxon>Ecdysozoa</taxon>
        <taxon>Arthropoda</taxon>
        <taxon>Hexapoda</taxon>
        <taxon>Insecta</taxon>
        <taxon>Pterygota</taxon>
        <taxon>Neoptera</taxon>
        <taxon>Endopterygota</taxon>
        <taxon>Coleoptera</taxon>
        <taxon>Polyphaga</taxon>
        <taxon>Cucujiformia</taxon>
        <taxon>Tenebrionidae</taxon>
        <taxon>Tenebrio</taxon>
    </lineage>
</organism>
<dbReference type="Gene3D" id="3.90.280.10">
    <property type="entry name" value="PEBP-like"/>
    <property type="match status" value="2"/>
</dbReference>
<dbReference type="InterPro" id="IPR004117">
    <property type="entry name" value="7tm6_olfct_rcpt"/>
</dbReference>
<dbReference type="InterPro" id="IPR035810">
    <property type="entry name" value="PEBP_euk"/>
</dbReference>
<name>A0A8J6GYZ0_TENMO</name>
<evidence type="ECO:0000313" key="12">
    <source>
        <dbReference type="Proteomes" id="UP000719412"/>
    </source>
</evidence>
<gene>
    <name evidence="11" type="ORF">GEV33_014091</name>
</gene>
<evidence type="ECO:0000313" key="11">
    <source>
        <dbReference type="EMBL" id="KAH0808705.1"/>
    </source>
</evidence>
<dbReference type="Pfam" id="PF02949">
    <property type="entry name" value="7tm_6"/>
    <property type="match status" value="1"/>
</dbReference>
<evidence type="ECO:0000256" key="1">
    <source>
        <dbReference type="ARBA" id="ARBA00004141"/>
    </source>
</evidence>
<dbReference type="Proteomes" id="UP000719412">
    <property type="component" value="Unassembled WGS sequence"/>
</dbReference>
<dbReference type="EMBL" id="JABDTM020028590">
    <property type="protein sequence ID" value="KAH0808705.1"/>
    <property type="molecule type" value="Genomic_DNA"/>
</dbReference>
<feature type="transmembrane region" description="Helical" evidence="10">
    <location>
        <begin position="527"/>
        <end position="544"/>
    </location>
</feature>
<keyword evidence="7" id="KW-0675">Receptor</keyword>
<dbReference type="InterPro" id="IPR036610">
    <property type="entry name" value="PEBP-like_sf"/>
</dbReference>
<evidence type="ECO:0000256" key="6">
    <source>
        <dbReference type="ARBA" id="ARBA00023136"/>
    </source>
</evidence>
<dbReference type="PANTHER" id="PTHR11362:SF152">
    <property type="entry name" value="ODORANT-BINDING PROTEIN A5-LIKE PROTEIN"/>
    <property type="match status" value="1"/>
</dbReference>
<feature type="transmembrane region" description="Helical" evidence="10">
    <location>
        <begin position="430"/>
        <end position="450"/>
    </location>
</feature>
<evidence type="ECO:0000256" key="10">
    <source>
        <dbReference type="SAM" id="Phobius"/>
    </source>
</evidence>
<dbReference type="PANTHER" id="PTHR11362">
    <property type="entry name" value="PHOSPHATIDYLETHANOLAMINE-BINDING PROTEIN"/>
    <property type="match status" value="1"/>
</dbReference>
<dbReference type="CDD" id="cd00866">
    <property type="entry name" value="PEBP_euk"/>
    <property type="match status" value="2"/>
</dbReference>
<comment type="caution">
    <text evidence="11">The sequence shown here is derived from an EMBL/GenBank/DDBJ whole genome shotgun (WGS) entry which is preliminary data.</text>
</comment>
<dbReference type="GO" id="GO:0005549">
    <property type="term" value="F:odorant binding"/>
    <property type="evidence" value="ECO:0007669"/>
    <property type="project" value="InterPro"/>
</dbReference>
<dbReference type="AlphaFoldDB" id="A0A8J6GYZ0"/>
<comment type="subcellular location">
    <subcellularLocation>
        <location evidence="1">Membrane</location>
        <topology evidence="1">Multi-pass membrane protein</topology>
    </subcellularLocation>
</comment>
<evidence type="ECO:0000256" key="5">
    <source>
        <dbReference type="ARBA" id="ARBA00022989"/>
    </source>
</evidence>
<evidence type="ECO:0000256" key="9">
    <source>
        <dbReference type="SAM" id="MobiDB-lite"/>
    </source>
</evidence>
<protein>
    <recommendedName>
        <fullName evidence="13">Phosphatidylethanolamine-binding protein</fullName>
    </recommendedName>
</protein>
<dbReference type="SUPFAM" id="SSF49777">
    <property type="entry name" value="PEBP-like"/>
    <property type="match status" value="2"/>
</dbReference>
<sequence length="632" mass="72395">MEGTDTVPSGTLDEAPSSKITITYPSGKTVEFGKELTPTDVKDEPQVSWEADPAKYYTLLMFDPDAPSRQDPKFADVKHWLVVNILGCDVKSGEVIAEYAGSGPPQGTGLHRYIFLVFEQKDRMEFDEPKSEKGSRANRVSWSMRGFMKKNNLRKAFAGNYYVAQWDAAAPADIVDEILASKIIITYPNGKTVEFGQELTPTDVQDEPQVSWEADPAKYYTLVMFDPDAPTREDPKLADVKHWLVVNILGCDVKSGEVIAEYVGSLTPKGNGLHRYIFLVFEQKGKMAFGDEPKCVKLSRANRIGWSTREFIKKNNLGKVFAGNYYLAQWDESVDERRKHVWCQEEETVCFFLFVTKMRQSEVTREVSFPDLIKVHEQQGSIRLIIKNPPPVSPTRRPSLLNMHPYYKSPVKFLLQLFSIIGLNPMKRTLLPLVLFDLLSIFATLVLIAMQFRYNVTTMKLFADTVESLSTTTHILIKLLTLLIKKNDIRELFKQMTRFWEVEQFDSKFQRECFGELELLGYLTKTYVGFCVPAILFFVCRPFLMDDLAIICYVPQFIPRAVFAVYNSLLFANIAFAVVSFDTFACTMIVLLHLQYKLLNKRISLLKLDQVDERRCLHEMGRIVEYHNFLNG</sequence>
<keyword evidence="4" id="KW-0552">Olfaction</keyword>